<dbReference type="AlphaFoldDB" id="A0A4R7PJ74"/>
<comment type="caution">
    <text evidence="2">The sequence shown here is derived from an EMBL/GenBank/DDBJ whole genome shotgun (WGS) entry which is preliminary data.</text>
</comment>
<proteinExistence type="predicted"/>
<sequence>MSRPLKIAIYSGEIPSTTFIERLVTGIANSGAEVVLFGVLHRKPLYDSRVKIIAYKHMRLSKLFHLVRFSILLKLFKAQKKKRLDAYLKTRDSLNLYSKVKYYPVLWHQPDVFHLQWAKGLDDWMWVQDFGMKLVLSLRGAHINYSPVADTALAEMYNKNFPKVDGFHAVSNAMIMEAQKYNALANRIQVVYSGLDLNTLTEIDARMPYDKAILKIISVGRPHWIKGYTYALDACRLLKDVDINFEYTIIGGAESIEYQYQVHDLGLDNEVRLLGPHEFDVVQHMIQESDLLLLPSVKEGIANVVLEAMALGTLVLSTDCGGMNEVITDAVNGFLVPVRDAEAIADAIVRIRKLSPEEQLLIKKNAQDTIKQQHNVEGMVSGMMTLYNEVVGVR</sequence>
<gene>
    <name evidence="2" type="ORF">BXY82_2739</name>
</gene>
<dbReference type="InterPro" id="IPR001296">
    <property type="entry name" value="Glyco_trans_1"/>
</dbReference>
<evidence type="ECO:0000313" key="3">
    <source>
        <dbReference type="Proteomes" id="UP000294689"/>
    </source>
</evidence>
<keyword evidence="3" id="KW-1185">Reference proteome</keyword>
<dbReference type="PANTHER" id="PTHR12526">
    <property type="entry name" value="GLYCOSYLTRANSFERASE"/>
    <property type="match status" value="1"/>
</dbReference>
<reference evidence="2 3" key="1">
    <citation type="submission" date="2019-03" db="EMBL/GenBank/DDBJ databases">
        <title>Genomic Encyclopedia of Archaeal and Bacterial Type Strains, Phase II (KMG-II): from individual species to whole genera.</title>
        <authorList>
            <person name="Goeker M."/>
        </authorList>
    </citation>
    <scope>NUCLEOTIDE SEQUENCE [LARGE SCALE GENOMIC DNA]</scope>
    <source>
        <strain evidence="2 3">DSM 28135</strain>
    </source>
</reference>
<dbReference type="GO" id="GO:0016757">
    <property type="term" value="F:glycosyltransferase activity"/>
    <property type="evidence" value="ECO:0007669"/>
    <property type="project" value="InterPro"/>
</dbReference>
<dbReference type="Gene3D" id="3.40.50.2000">
    <property type="entry name" value="Glycogen Phosphorylase B"/>
    <property type="match status" value="2"/>
</dbReference>
<name>A0A4R7PJ74_9FLAO</name>
<feature type="domain" description="Glycosyl transferase family 1" evidence="1">
    <location>
        <begin position="215"/>
        <end position="366"/>
    </location>
</feature>
<protein>
    <submittedName>
        <fullName evidence="2">Colanic acid/amylovoran biosynthesis glycosyltransferase</fullName>
    </submittedName>
</protein>
<dbReference type="Pfam" id="PF00534">
    <property type="entry name" value="Glycos_transf_1"/>
    <property type="match status" value="1"/>
</dbReference>
<dbReference type="SUPFAM" id="SSF53756">
    <property type="entry name" value="UDP-Glycosyltransferase/glycogen phosphorylase"/>
    <property type="match status" value="1"/>
</dbReference>
<keyword evidence="2" id="KW-0808">Transferase</keyword>
<evidence type="ECO:0000259" key="1">
    <source>
        <dbReference type="Pfam" id="PF00534"/>
    </source>
</evidence>
<organism evidence="2 3">
    <name type="scientific">Gelidibacter sediminis</name>
    <dbReference type="NCBI Taxonomy" id="1608710"/>
    <lineage>
        <taxon>Bacteria</taxon>
        <taxon>Pseudomonadati</taxon>
        <taxon>Bacteroidota</taxon>
        <taxon>Flavobacteriia</taxon>
        <taxon>Flavobacteriales</taxon>
        <taxon>Flavobacteriaceae</taxon>
        <taxon>Gelidibacter</taxon>
    </lineage>
</organism>
<dbReference type="EMBL" id="SOBW01000009">
    <property type="protein sequence ID" value="TDU34418.1"/>
    <property type="molecule type" value="Genomic_DNA"/>
</dbReference>
<dbReference type="OrthoDB" id="596635at2"/>
<dbReference type="CDD" id="cd03801">
    <property type="entry name" value="GT4_PimA-like"/>
    <property type="match status" value="1"/>
</dbReference>
<accession>A0A4R7PJ74</accession>
<evidence type="ECO:0000313" key="2">
    <source>
        <dbReference type="EMBL" id="TDU34418.1"/>
    </source>
</evidence>
<dbReference type="RefSeq" id="WP_133758752.1">
    <property type="nucleotide sequence ID" value="NZ_SOBW01000009.1"/>
</dbReference>
<dbReference type="Proteomes" id="UP000294689">
    <property type="component" value="Unassembled WGS sequence"/>
</dbReference>